<evidence type="ECO:0000313" key="4">
    <source>
        <dbReference type="EMBL" id="CBY07034.1"/>
    </source>
</evidence>
<comment type="similarity">
    <text evidence="1 2">Belongs to the RNase T2 family.</text>
</comment>
<dbReference type="PANTHER" id="PTHR11240:SF22">
    <property type="entry name" value="RIBONUCLEASE T2"/>
    <property type="match status" value="1"/>
</dbReference>
<gene>
    <name evidence="4" type="ORF">GSOID_T00006116001</name>
</gene>
<keyword evidence="3" id="KW-1133">Transmembrane helix</keyword>
<dbReference type="InterPro" id="IPR001568">
    <property type="entry name" value="RNase_T2-like"/>
</dbReference>
<dbReference type="OrthoDB" id="435754at2759"/>
<reference evidence="4" key="1">
    <citation type="journal article" date="2010" name="Science">
        <title>Plasticity of animal genome architecture unmasked by rapid evolution of a pelagic tunicate.</title>
        <authorList>
            <person name="Denoeud F."/>
            <person name="Henriet S."/>
            <person name="Mungpakdee S."/>
            <person name="Aury J.M."/>
            <person name="Da Silva C."/>
            <person name="Brinkmann H."/>
            <person name="Mikhaleva J."/>
            <person name="Olsen L.C."/>
            <person name="Jubin C."/>
            <person name="Canestro C."/>
            <person name="Bouquet J.M."/>
            <person name="Danks G."/>
            <person name="Poulain J."/>
            <person name="Campsteijn C."/>
            <person name="Adamski M."/>
            <person name="Cross I."/>
            <person name="Yadetie F."/>
            <person name="Muffato M."/>
            <person name="Louis A."/>
            <person name="Butcher S."/>
            <person name="Tsagkogeorga G."/>
            <person name="Konrad A."/>
            <person name="Singh S."/>
            <person name="Jensen M.F."/>
            <person name="Cong E.H."/>
            <person name="Eikeseth-Otteraa H."/>
            <person name="Noel B."/>
            <person name="Anthouard V."/>
            <person name="Porcel B.M."/>
            <person name="Kachouri-Lafond R."/>
            <person name="Nishino A."/>
            <person name="Ugolini M."/>
            <person name="Chourrout P."/>
            <person name="Nishida H."/>
            <person name="Aasland R."/>
            <person name="Huzurbazar S."/>
            <person name="Westhof E."/>
            <person name="Delsuc F."/>
            <person name="Lehrach H."/>
            <person name="Reinhardt R."/>
            <person name="Weissenbach J."/>
            <person name="Roy S.W."/>
            <person name="Artiguenave F."/>
            <person name="Postlethwait J.H."/>
            <person name="Manak J.R."/>
            <person name="Thompson E.M."/>
            <person name="Jaillon O."/>
            <person name="Du Pasquier L."/>
            <person name="Boudinot P."/>
            <person name="Liberles D.A."/>
            <person name="Volff J.N."/>
            <person name="Philippe H."/>
            <person name="Lenhard B."/>
            <person name="Roest Crollius H."/>
            <person name="Wincker P."/>
            <person name="Chourrout D."/>
        </authorList>
    </citation>
    <scope>NUCLEOTIDE SEQUENCE [LARGE SCALE GENOMIC DNA]</scope>
</reference>
<dbReference type="GO" id="GO:0003723">
    <property type="term" value="F:RNA binding"/>
    <property type="evidence" value="ECO:0007669"/>
    <property type="project" value="InterPro"/>
</dbReference>
<evidence type="ECO:0000256" key="2">
    <source>
        <dbReference type="RuleBase" id="RU004328"/>
    </source>
</evidence>
<dbReference type="Proteomes" id="UP000001307">
    <property type="component" value="Unassembled WGS sequence"/>
</dbReference>
<organism evidence="4">
    <name type="scientific">Oikopleura dioica</name>
    <name type="common">Tunicate</name>
    <dbReference type="NCBI Taxonomy" id="34765"/>
    <lineage>
        <taxon>Eukaryota</taxon>
        <taxon>Metazoa</taxon>
        <taxon>Chordata</taxon>
        <taxon>Tunicata</taxon>
        <taxon>Appendicularia</taxon>
        <taxon>Copelata</taxon>
        <taxon>Oikopleuridae</taxon>
        <taxon>Oikopleura</taxon>
    </lineage>
</organism>
<dbReference type="Pfam" id="PF00445">
    <property type="entry name" value="Ribonuclease_T2"/>
    <property type="match status" value="1"/>
</dbReference>
<keyword evidence="3" id="KW-0472">Membrane</keyword>
<name>E4WU70_OIKDI</name>
<feature type="transmembrane region" description="Helical" evidence="3">
    <location>
        <begin position="251"/>
        <end position="272"/>
    </location>
</feature>
<dbReference type="InParanoid" id="E4WU70"/>
<sequence length="318" mass="35929">MDEAVDFNSWKIKGYWPVDTMGSGCSIYTRLSSNQTGNLDYELLSKWPNMNNREKRGLRCDEAGSQWLWAQSWCKFGAIRPQRFRNAFEYFEETIKISKRFQIADVLALEQIKAHERNTYTIRQINEALTKRSSSFGTVKSLKFFSLHCTCEPSRRREAQKLAEIRICLDRSGRAVDARLCALKDCCGSHEAIFYPPPHSELSLSVQMRTECPMDKCSSQQISKITGIPSPALADLESGGELAPEESRPGLIVGITFGVLFSFSIIGTLIYVKIGAESKAITQQPLEDETNNHSVNNQTQTSNQKTVLIYNFTILKPC</sequence>
<dbReference type="AlphaFoldDB" id="E4WU70"/>
<dbReference type="PANTHER" id="PTHR11240">
    <property type="entry name" value="RIBONUCLEASE T2"/>
    <property type="match status" value="1"/>
</dbReference>
<evidence type="ECO:0000256" key="1">
    <source>
        <dbReference type="ARBA" id="ARBA00007469"/>
    </source>
</evidence>
<dbReference type="InterPro" id="IPR036430">
    <property type="entry name" value="RNase_T2-like_sf"/>
</dbReference>
<dbReference type="GO" id="GO:0033897">
    <property type="term" value="F:ribonuclease T2 activity"/>
    <property type="evidence" value="ECO:0007669"/>
    <property type="project" value="InterPro"/>
</dbReference>
<protein>
    <submittedName>
        <fullName evidence="4">Uncharacterized protein</fullName>
    </submittedName>
</protein>
<dbReference type="EMBL" id="FN653016">
    <property type="protein sequence ID" value="CBY07034.1"/>
    <property type="molecule type" value="Genomic_DNA"/>
</dbReference>
<accession>E4WU70</accession>
<dbReference type="Gene3D" id="3.90.730.10">
    <property type="entry name" value="Ribonuclease T2-like"/>
    <property type="match status" value="1"/>
</dbReference>
<dbReference type="FunCoup" id="E4WU70">
    <property type="interactions" value="17"/>
</dbReference>
<keyword evidence="3" id="KW-0812">Transmembrane</keyword>
<dbReference type="SUPFAM" id="SSF55895">
    <property type="entry name" value="Ribonuclease Rh-like"/>
    <property type="match status" value="1"/>
</dbReference>
<proteinExistence type="inferred from homology"/>
<evidence type="ECO:0000256" key="3">
    <source>
        <dbReference type="SAM" id="Phobius"/>
    </source>
</evidence>
<keyword evidence="5" id="KW-1185">Reference proteome</keyword>
<evidence type="ECO:0000313" key="5">
    <source>
        <dbReference type="Proteomes" id="UP000001307"/>
    </source>
</evidence>